<dbReference type="EMBL" id="JAVREI010000012">
    <property type="protein sequence ID" value="MDT0277383.1"/>
    <property type="molecule type" value="Genomic_DNA"/>
</dbReference>
<dbReference type="Gene3D" id="3.40.50.2000">
    <property type="entry name" value="Glycogen Phosphorylase B"/>
    <property type="match status" value="2"/>
</dbReference>
<evidence type="ECO:0000313" key="4">
    <source>
        <dbReference type="EMBL" id="MDT0277383.1"/>
    </source>
</evidence>
<dbReference type="SUPFAM" id="SSF53756">
    <property type="entry name" value="UDP-Glycosyltransferase/glycogen phosphorylase"/>
    <property type="match status" value="1"/>
</dbReference>
<dbReference type="PANTHER" id="PTHR12526:SF635">
    <property type="entry name" value="GLYCOSYL TRANSFERASE GROUP 1"/>
    <property type="match status" value="1"/>
</dbReference>
<dbReference type="GO" id="GO:0016757">
    <property type="term" value="F:glycosyltransferase activity"/>
    <property type="evidence" value="ECO:0007669"/>
    <property type="project" value="UniProtKB-KW"/>
</dbReference>
<name>A0ABU2KB46_9ACTN</name>
<gene>
    <name evidence="4" type="ORF">RM425_15880</name>
</gene>
<evidence type="ECO:0000256" key="1">
    <source>
        <dbReference type="ARBA" id="ARBA00022679"/>
    </source>
</evidence>
<reference evidence="5" key="1">
    <citation type="submission" date="2023-07" db="EMBL/GenBank/DDBJ databases">
        <title>30 novel species of actinomycetes from the DSMZ collection.</title>
        <authorList>
            <person name="Nouioui I."/>
        </authorList>
    </citation>
    <scope>NUCLEOTIDE SEQUENCE [LARGE SCALE GENOMIC DNA]</scope>
    <source>
        <strain evidence="5">DSM 46792</strain>
    </source>
</reference>
<feature type="region of interest" description="Disordered" evidence="2">
    <location>
        <begin position="384"/>
        <end position="417"/>
    </location>
</feature>
<dbReference type="InterPro" id="IPR001296">
    <property type="entry name" value="Glyco_trans_1"/>
</dbReference>
<feature type="compositionally biased region" description="Basic and acidic residues" evidence="2">
    <location>
        <begin position="388"/>
        <end position="404"/>
    </location>
</feature>
<comment type="caution">
    <text evidence="4">The sequence shown here is derived from an EMBL/GenBank/DDBJ whole genome shotgun (WGS) entry which is preliminary data.</text>
</comment>
<sequence length="417" mass="45495">MAKHHEVWVLTSAANRAAIDSELDRSPCSDLHVVYCDLPSWIGRRTQEQHMRWSVYYYPWQVLAYFVAKRLHLRVGFHLIHHVTLMKFWMPTFLCLLHVPLIWGPVGGGESAPPSYYRGLGVRGRLYEAARDGIRAAGARDPFVRLSARRSVLAYGATEETSARLLALGAPRVRTLPGICLPRGEIDELGSRPSAAEGPLRVISIARLLHWKGFQYGLAGFAAAGLPDAEYWIVGDGPERASLERLAARLGIARQVRFLGRLGRDETMGALGECHALVHPSLHDSGGSVCLEAMAAGRPVIYLDTGGPAALVGEDAGIRIAASGPADSVRGLAAAIRLLGTQPELRVRMGAAGRRHMATFDWDSRAEYFTQVYEEVLAQRPAEARAGITDRPRITDRPGDDRQAGRAASSRTGVADS</sequence>
<organism evidence="4 5">
    <name type="scientific">Blastococcus goldschmidtiae</name>
    <dbReference type="NCBI Taxonomy" id="3075546"/>
    <lineage>
        <taxon>Bacteria</taxon>
        <taxon>Bacillati</taxon>
        <taxon>Actinomycetota</taxon>
        <taxon>Actinomycetes</taxon>
        <taxon>Geodermatophilales</taxon>
        <taxon>Geodermatophilaceae</taxon>
        <taxon>Blastococcus</taxon>
    </lineage>
</organism>
<proteinExistence type="predicted"/>
<keyword evidence="4" id="KW-0328">Glycosyltransferase</keyword>
<keyword evidence="5" id="KW-1185">Reference proteome</keyword>
<dbReference type="RefSeq" id="WP_311346189.1">
    <property type="nucleotide sequence ID" value="NZ_JAVREI010000012.1"/>
</dbReference>
<protein>
    <submittedName>
        <fullName evidence="4">Glycosyltransferase family 4 protein</fullName>
        <ecNumber evidence="4">2.4.-.-</ecNumber>
    </submittedName>
</protein>
<accession>A0ABU2KB46</accession>
<dbReference type="Proteomes" id="UP001183222">
    <property type="component" value="Unassembled WGS sequence"/>
</dbReference>
<evidence type="ECO:0000259" key="3">
    <source>
        <dbReference type="Pfam" id="PF00534"/>
    </source>
</evidence>
<feature type="domain" description="Glycosyl transferase family 1" evidence="3">
    <location>
        <begin position="195"/>
        <end position="355"/>
    </location>
</feature>
<dbReference type="Pfam" id="PF00534">
    <property type="entry name" value="Glycos_transf_1"/>
    <property type="match status" value="1"/>
</dbReference>
<dbReference type="EC" id="2.4.-.-" evidence="4"/>
<keyword evidence="1 4" id="KW-0808">Transferase</keyword>
<dbReference type="CDD" id="cd03801">
    <property type="entry name" value="GT4_PimA-like"/>
    <property type="match status" value="1"/>
</dbReference>
<evidence type="ECO:0000313" key="5">
    <source>
        <dbReference type="Proteomes" id="UP001183222"/>
    </source>
</evidence>
<evidence type="ECO:0000256" key="2">
    <source>
        <dbReference type="SAM" id="MobiDB-lite"/>
    </source>
</evidence>
<dbReference type="PANTHER" id="PTHR12526">
    <property type="entry name" value="GLYCOSYLTRANSFERASE"/>
    <property type="match status" value="1"/>
</dbReference>